<protein>
    <recommendedName>
        <fullName evidence="4">Cadherin domain-containing protein</fullName>
    </recommendedName>
</protein>
<keyword evidence="3" id="KW-0106">Calcium</keyword>
<dbReference type="GO" id="GO:0005509">
    <property type="term" value="F:calcium ion binding"/>
    <property type="evidence" value="ECO:0007669"/>
    <property type="project" value="UniProtKB-UniRule"/>
</dbReference>
<feature type="domain" description="Cadherin" evidence="4">
    <location>
        <begin position="238"/>
        <end position="345"/>
    </location>
</feature>
<feature type="domain" description="Cadherin" evidence="4">
    <location>
        <begin position="497"/>
        <end position="593"/>
    </location>
</feature>
<reference evidence="5 6" key="1">
    <citation type="submission" date="2018-11" db="EMBL/GenBank/DDBJ databases">
        <authorList>
            <consortium name="Pathogen Informatics"/>
        </authorList>
    </citation>
    <scope>NUCLEOTIDE SEQUENCE [LARGE SCALE GENOMIC DNA]</scope>
    <source>
        <strain evidence="5 6">Zambia</strain>
    </source>
</reference>
<dbReference type="GO" id="GO:0005886">
    <property type="term" value="C:plasma membrane"/>
    <property type="evidence" value="ECO:0007669"/>
    <property type="project" value="UniProtKB-SubCell"/>
</dbReference>
<dbReference type="EMBL" id="UZAI01003965">
    <property type="protein sequence ID" value="VDO83466.1"/>
    <property type="molecule type" value="Genomic_DNA"/>
</dbReference>
<keyword evidence="2" id="KW-1133">Transmembrane helix</keyword>
<name>A0A3P7Y747_9TREM</name>
<sequence length="616" mass="67824">MDAGLNGTVVYERESLTGFQLITDGGFNVITNSGLICTKNGLPPVGEYRIQVYAKDQGTPSLRSNKDQSALVSIRILKPPTADLSERLVEGTHSIKYTSIPPNTYSIDANCIIGQKLFSFSVYDSYDPSGMGLIFELLTSNHSYHHPFAVGYSTPTSLFVYLAEHLEYHLSPVHNLLLIVSNGLEMITTKIEITVKPTIRSSPKFLLHSITSESVGNINITNLSQPEENSSLTDNYHQHIIIHVNITESTLIGSLVCRLYVEESGIDFMNKIHYSIISVEHSQTWDLFTLNENTGELLVRGLLDYEMIQHHYILAAVRYSGVSLYSSHATIYVHILDANEHAPQFLGLYTPSNLITNNINVLDSDAMSRLGSFTFYVSGDSPVGSSIGCVTAFDPDSSDNGQIVYNIVKGDTSDFFAIEPKTGCITLVKHLLPSHSYSNTGELVPGLKSKLFVRTHYLVVSASDNGTPVSKSNYTQVKIHIVPGPGGIDAPAPRFASDDVLYLTVYENVPPNTVLAPLIRQLTADSAIPGFIAFRLVMAEPMNLLYEHRTNSNVPINLFGVIVDTGLLVTLVQLDRETHGDFHRLVVEVVGTGGIRSMFYDRLIIQSSDILNYQGD</sequence>
<dbReference type="InterPro" id="IPR002126">
    <property type="entry name" value="Cadherin-like_dom"/>
</dbReference>
<dbReference type="Proteomes" id="UP000277204">
    <property type="component" value="Unassembled WGS sequence"/>
</dbReference>
<dbReference type="InterPro" id="IPR015919">
    <property type="entry name" value="Cadherin-like_sf"/>
</dbReference>
<keyword evidence="2" id="KW-0472">Membrane</keyword>
<evidence type="ECO:0000259" key="4">
    <source>
        <dbReference type="PROSITE" id="PS50268"/>
    </source>
</evidence>
<dbReference type="PRINTS" id="PR00205">
    <property type="entry name" value="CADHERIN"/>
</dbReference>
<feature type="domain" description="Cadherin" evidence="4">
    <location>
        <begin position="369"/>
        <end position="495"/>
    </location>
</feature>
<evidence type="ECO:0000256" key="3">
    <source>
        <dbReference type="PROSITE-ProRule" id="PRU00043"/>
    </source>
</evidence>
<proteinExistence type="predicted"/>
<dbReference type="AlphaFoldDB" id="A0A3P7Y747"/>
<dbReference type="SMART" id="SM00112">
    <property type="entry name" value="CA"/>
    <property type="match status" value="2"/>
</dbReference>
<keyword evidence="1" id="KW-0812">Transmembrane</keyword>
<dbReference type="GO" id="GO:0007156">
    <property type="term" value="P:homophilic cell adhesion via plasma membrane adhesion molecules"/>
    <property type="evidence" value="ECO:0007669"/>
    <property type="project" value="InterPro"/>
</dbReference>
<dbReference type="CDD" id="cd11304">
    <property type="entry name" value="Cadherin_repeat"/>
    <property type="match status" value="4"/>
</dbReference>
<evidence type="ECO:0000256" key="1">
    <source>
        <dbReference type="ARBA" id="ARBA00022692"/>
    </source>
</evidence>
<dbReference type="Pfam" id="PF00028">
    <property type="entry name" value="Cadherin"/>
    <property type="match status" value="1"/>
</dbReference>
<evidence type="ECO:0000256" key="2">
    <source>
        <dbReference type="ARBA" id="ARBA00022989"/>
    </source>
</evidence>
<accession>A0A3P7Y747</accession>
<keyword evidence="6" id="KW-1185">Reference proteome</keyword>
<gene>
    <name evidence="5" type="ORF">SMRZ_LOCUS8821</name>
</gene>
<organism evidence="5 6">
    <name type="scientific">Schistosoma margrebowiei</name>
    <dbReference type="NCBI Taxonomy" id="48269"/>
    <lineage>
        <taxon>Eukaryota</taxon>
        <taxon>Metazoa</taxon>
        <taxon>Spiralia</taxon>
        <taxon>Lophotrochozoa</taxon>
        <taxon>Platyhelminthes</taxon>
        <taxon>Trematoda</taxon>
        <taxon>Digenea</taxon>
        <taxon>Strigeidida</taxon>
        <taxon>Schistosomatoidea</taxon>
        <taxon>Schistosomatidae</taxon>
        <taxon>Schistosoma</taxon>
    </lineage>
</organism>
<evidence type="ECO:0000313" key="6">
    <source>
        <dbReference type="Proteomes" id="UP000277204"/>
    </source>
</evidence>
<dbReference type="PANTHER" id="PTHR24026">
    <property type="entry name" value="FAT ATYPICAL CADHERIN-RELATED"/>
    <property type="match status" value="1"/>
</dbReference>
<dbReference type="PROSITE" id="PS50268">
    <property type="entry name" value="CADHERIN_2"/>
    <property type="match status" value="3"/>
</dbReference>
<dbReference type="PANTHER" id="PTHR24026:SF126">
    <property type="entry name" value="PROTOCADHERIN FAT 4"/>
    <property type="match status" value="1"/>
</dbReference>
<evidence type="ECO:0000313" key="5">
    <source>
        <dbReference type="EMBL" id="VDO83466.1"/>
    </source>
</evidence>
<dbReference type="Gene3D" id="2.60.40.60">
    <property type="entry name" value="Cadherins"/>
    <property type="match status" value="2"/>
</dbReference>
<dbReference type="SUPFAM" id="SSF49313">
    <property type="entry name" value="Cadherin-like"/>
    <property type="match status" value="3"/>
</dbReference>